<accession>A0AAQ3ME27</accession>
<sequence>MWNPRHMHNITSVKWTPEAYTPKSFLDIFLFLTLPHVFVKPLSILFSHFIPRLCQASSISLHRKGKTHFFFPLLAVVLVVTGGVCGGLQRRLWWLVEARRSGEGSVKKGSVILVVLIM</sequence>
<evidence type="ECO:0000256" key="1">
    <source>
        <dbReference type="SAM" id="Phobius"/>
    </source>
</evidence>
<reference evidence="2 3" key="1">
    <citation type="journal article" date="2023" name="Life. Sci Alliance">
        <title>Evolutionary insights into 3D genome organization and epigenetic landscape of Vigna mungo.</title>
        <authorList>
            <person name="Junaid A."/>
            <person name="Singh B."/>
            <person name="Bhatia S."/>
        </authorList>
    </citation>
    <scope>NUCLEOTIDE SEQUENCE [LARGE SCALE GENOMIC DNA]</scope>
    <source>
        <strain evidence="2">Urdbean</strain>
    </source>
</reference>
<organism evidence="2 3">
    <name type="scientific">Vigna mungo</name>
    <name type="common">Black gram</name>
    <name type="synonym">Phaseolus mungo</name>
    <dbReference type="NCBI Taxonomy" id="3915"/>
    <lineage>
        <taxon>Eukaryota</taxon>
        <taxon>Viridiplantae</taxon>
        <taxon>Streptophyta</taxon>
        <taxon>Embryophyta</taxon>
        <taxon>Tracheophyta</taxon>
        <taxon>Spermatophyta</taxon>
        <taxon>Magnoliopsida</taxon>
        <taxon>eudicotyledons</taxon>
        <taxon>Gunneridae</taxon>
        <taxon>Pentapetalae</taxon>
        <taxon>rosids</taxon>
        <taxon>fabids</taxon>
        <taxon>Fabales</taxon>
        <taxon>Fabaceae</taxon>
        <taxon>Papilionoideae</taxon>
        <taxon>50 kb inversion clade</taxon>
        <taxon>NPAAA clade</taxon>
        <taxon>indigoferoid/millettioid clade</taxon>
        <taxon>Phaseoleae</taxon>
        <taxon>Vigna</taxon>
    </lineage>
</organism>
<dbReference type="AlphaFoldDB" id="A0AAQ3ME27"/>
<feature type="transmembrane region" description="Helical" evidence="1">
    <location>
        <begin position="28"/>
        <end position="49"/>
    </location>
</feature>
<feature type="transmembrane region" description="Helical" evidence="1">
    <location>
        <begin position="69"/>
        <end position="89"/>
    </location>
</feature>
<keyword evidence="3" id="KW-1185">Reference proteome</keyword>
<keyword evidence="1" id="KW-0812">Transmembrane</keyword>
<gene>
    <name evidence="2" type="ORF">V8G54_034938</name>
</gene>
<evidence type="ECO:0000313" key="3">
    <source>
        <dbReference type="Proteomes" id="UP001374535"/>
    </source>
</evidence>
<dbReference type="EMBL" id="CP144690">
    <property type="protein sequence ID" value="WVY89424.1"/>
    <property type="molecule type" value="Genomic_DNA"/>
</dbReference>
<protein>
    <submittedName>
        <fullName evidence="2">Uncharacterized protein</fullName>
    </submittedName>
</protein>
<evidence type="ECO:0000313" key="2">
    <source>
        <dbReference type="EMBL" id="WVY89424.1"/>
    </source>
</evidence>
<keyword evidence="1" id="KW-0472">Membrane</keyword>
<dbReference type="Proteomes" id="UP001374535">
    <property type="component" value="Chromosome 11"/>
</dbReference>
<keyword evidence="1" id="KW-1133">Transmembrane helix</keyword>
<proteinExistence type="predicted"/>
<name>A0AAQ3ME27_VIGMU</name>